<evidence type="ECO:0000256" key="9">
    <source>
        <dbReference type="ARBA" id="ARBA00023136"/>
    </source>
</evidence>
<evidence type="ECO:0000313" key="13">
    <source>
        <dbReference type="EMBL" id="PZQ16567.1"/>
    </source>
</evidence>
<dbReference type="GO" id="GO:0015891">
    <property type="term" value="P:siderophore transport"/>
    <property type="evidence" value="ECO:0007669"/>
    <property type="project" value="InterPro"/>
</dbReference>
<evidence type="ECO:0000256" key="2">
    <source>
        <dbReference type="ARBA" id="ARBA00006555"/>
    </source>
</evidence>
<dbReference type="PRINTS" id="PR01374">
    <property type="entry name" value="TONBPROTEIN"/>
</dbReference>
<dbReference type="PANTHER" id="PTHR33446:SF2">
    <property type="entry name" value="PROTEIN TONB"/>
    <property type="match status" value="1"/>
</dbReference>
<dbReference type="Pfam" id="PF03544">
    <property type="entry name" value="TonB_C"/>
    <property type="match status" value="1"/>
</dbReference>
<dbReference type="PROSITE" id="PS52015">
    <property type="entry name" value="TONB_CTD"/>
    <property type="match status" value="1"/>
</dbReference>
<feature type="compositionally biased region" description="Pro residues" evidence="11">
    <location>
        <begin position="52"/>
        <end position="75"/>
    </location>
</feature>
<dbReference type="GO" id="GO:0098797">
    <property type="term" value="C:plasma membrane protein complex"/>
    <property type="evidence" value="ECO:0007669"/>
    <property type="project" value="TreeGrafter"/>
</dbReference>
<evidence type="ECO:0000256" key="1">
    <source>
        <dbReference type="ARBA" id="ARBA00004383"/>
    </source>
</evidence>
<evidence type="ECO:0000256" key="6">
    <source>
        <dbReference type="ARBA" id="ARBA00022692"/>
    </source>
</evidence>
<accession>A0A2W5M9W0</accession>
<dbReference type="PANTHER" id="PTHR33446">
    <property type="entry name" value="PROTEIN TONB-RELATED"/>
    <property type="match status" value="1"/>
</dbReference>
<proteinExistence type="inferred from homology"/>
<dbReference type="InterPro" id="IPR006260">
    <property type="entry name" value="TonB/TolA_C"/>
</dbReference>
<evidence type="ECO:0000313" key="14">
    <source>
        <dbReference type="Proteomes" id="UP000249046"/>
    </source>
</evidence>
<evidence type="ECO:0000256" key="7">
    <source>
        <dbReference type="ARBA" id="ARBA00022927"/>
    </source>
</evidence>
<keyword evidence="6" id="KW-0812">Transmembrane</keyword>
<evidence type="ECO:0000256" key="5">
    <source>
        <dbReference type="ARBA" id="ARBA00022519"/>
    </source>
</evidence>
<dbReference type="NCBIfam" id="TIGR01352">
    <property type="entry name" value="tonB_Cterm"/>
    <property type="match status" value="1"/>
</dbReference>
<dbReference type="InterPro" id="IPR051045">
    <property type="entry name" value="TonB-dependent_transducer"/>
</dbReference>
<gene>
    <name evidence="13" type="ORF">DI564_08055</name>
</gene>
<dbReference type="GO" id="GO:0015031">
    <property type="term" value="P:protein transport"/>
    <property type="evidence" value="ECO:0007669"/>
    <property type="project" value="UniProtKB-UniRule"/>
</dbReference>
<keyword evidence="7 10" id="KW-0653">Protein transport</keyword>
<dbReference type="GO" id="GO:0031992">
    <property type="term" value="F:energy transducer activity"/>
    <property type="evidence" value="ECO:0007669"/>
    <property type="project" value="InterPro"/>
</dbReference>
<evidence type="ECO:0000256" key="4">
    <source>
        <dbReference type="ARBA" id="ARBA00022475"/>
    </source>
</evidence>
<evidence type="ECO:0000259" key="12">
    <source>
        <dbReference type="PROSITE" id="PS52015"/>
    </source>
</evidence>
<dbReference type="InterPro" id="IPR003538">
    <property type="entry name" value="TonB"/>
</dbReference>
<keyword evidence="10" id="KW-0735">Signal-anchor</keyword>
<reference evidence="13 14" key="1">
    <citation type="submission" date="2017-08" db="EMBL/GenBank/DDBJ databases">
        <title>Infants hospitalized years apart are colonized by the same room-sourced microbial strains.</title>
        <authorList>
            <person name="Brooks B."/>
            <person name="Olm M.R."/>
            <person name="Firek B.A."/>
            <person name="Baker R."/>
            <person name="Thomas B.C."/>
            <person name="Morowitz M.J."/>
            <person name="Banfield J.F."/>
        </authorList>
    </citation>
    <scope>NUCLEOTIDE SEQUENCE [LARGE SCALE GENOMIC DNA]</scope>
    <source>
        <strain evidence="13">S2_005_003_R2_42</strain>
    </source>
</reference>
<keyword evidence="5 10" id="KW-0997">Cell inner membrane</keyword>
<comment type="similarity">
    <text evidence="2 10">Belongs to the TonB family.</text>
</comment>
<evidence type="ECO:0000256" key="10">
    <source>
        <dbReference type="RuleBase" id="RU362123"/>
    </source>
</evidence>
<comment type="function">
    <text evidence="10">Interacts with outer membrane receptor proteins that carry out high-affinity binding and energy dependent uptake into the periplasmic space of specific substrates. It could act to transduce energy from the cytoplasmic membrane to specific energy-requiring processes in the outer membrane, resulting in the release into the periplasm of ligands bound by these outer membrane proteins.</text>
</comment>
<dbReference type="GO" id="GO:0030288">
    <property type="term" value="C:outer membrane-bounded periplasmic space"/>
    <property type="evidence" value="ECO:0007669"/>
    <property type="project" value="InterPro"/>
</dbReference>
<feature type="region of interest" description="Disordered" evidence="11">
    <location>
        <begin position="52"/>
        <end position="80"/>
    </location>
</feature>
<protein>
    <recommendedName>
        <fullName evidence="10">Protein TonB</fullName>
    </recommendedName>
</protein>
<keyword evidence="3 10" id="KW-0813">Transport</keyword>
<name>A0A2W5M9W0_9GAMM</name>
<dbReference type="SUPFAM" id="SSF74653">
    <property type="entry name" value="TolA/TonB C-terminal domain"/>
    <property type="match status" value="1"/>
</dbReference>
<dbReference type="Proteomes" id="UP000249046">
    <property type="component" value="Unassembled WGS sequence"/>
</dbReference>
<evidence type="ECO:0000256" key="3">
    <source>
        <dbReference type="ARBA" id="ARBA00022448"/>
    </source>
</evidence>
<feature type="domain" description="TonB C-terminal" evidence="12">
    <location>
        <begin position="114"/>
        <end position="207"/>
    </location>
</feature>
<dbReference type="InterPro" id="IPR037682">
    <property type="entry name" value="TonB_C"/>
</dbReference>
<organism evidence="13 14">
    <name type="scientific">Rhodanobacter denitrificans</name>
    <dbReference type="NCBI Taxonomy" id="666685"/>
    <lineage>
        <taxon>Bacteria</taxon>
        <taxon>Pseudomonadati</taxon>
        <taxon>Pseudomonadota</taxon>
        <taxon>Gammaproteobacteria</taxon>
        <taxon>Lysobacterales</taxon>
        <taxon>Rhodanobacteraceae</taxon>
        <taxon>Rhodanobacter</taxon>
    </lineage>
</organism>
<sequence>MGGLGATLALHILALAVLCLPAILPDRVPPRSSSPLQISAIVPADALPPVPLPPPPAPPARPVPAAPAVPRPPTPVAATDRSEVFEPASPAVSADATVPADAVPAPAQASTSAPVERALAYAQVHEPLYPTDALRRGEQGVVLLRVSVAADGSVERVEIERGSGSSRLDRAARDAVRRWRFVPPLVDGVPTAAVGTVPIAFRLPART</sequence>
<comment type="subcellular location">
    <subcellularLocation>
        <location evidence="1 10">Cell inner membrane</location>
        <topology evidence="1 10">Single-pass membrane protein</topology>
        <orientation evidence="1 10">Periplasmic side</orientation>
    </subcellularLocation>
</comment>
<comment type="caution">
    <text evidence="13">The sequence shown here is derived from an EMBL/GenBank/DDBJ whole genome shotgun (WGS) entry which is preliminary data.</text>
</comment>
<evidence type="ECO:0000256" key="11">
    <source>
        <dbReference type="SAM" id="MobiDB-lite"/>
    </source>
</evidence>
<dbReference type="GO" id="GO:0055085">
    <property type="term" value="P:transmembrane transport"/>
    <property type="evidence" value="ECO:0007669"/>
    <property type="project" value="InterPro"/>
</dbReference>
<dbReference type="EMBL" id="QFPO01000005">
    <property type="protein sequence ID" value="PZQ16567.1"/>
    <property type="molecule type" value="Genomic_DNA"/>
</dbReference>
<keyword evidence="9" id="KW-0472">Membrane</keyword>
<keyword evidence="8" id="KW-1133">Transmembrane helix</keyword>
<keyword evidence="4 10" id="KW-1003">Cell membrane</keyword>
<dbReference type="AlphaFoldDB" id="A0A2W5M9W0"/>
<evidence type="ECO:0000256" key="8">
    <source>
        <dbReference type="ARBA" id="ARBA00022989"/>
    </source>
</evidence>
<dbReference type="Gene3D" id="3.30.1150.10">
    <property type="match status" value="1"/>
</dbReference>